<dbReference type="PANTHER" id="PTHR30349:SF64">
    <property type="entry name" value="PROPHAGE INTEGRASE INTD-RELATED"/>
    <property type="match status" value="1"/>
</dbReference>
<comment type="similarity">
    <text evidence="1">Belongs to the 'phage' integrase family.</text>
</comment>
<gene>
    <name evidence="6" type="ORF">JFL43_20500</name>
</gene>
<protein>
    <submittedName>
        <fullName evidence="6">Site-specific integrase</fullName>
    </submittedName>
</protein>
<keyword evidence="4" id="KW-0233">DNA recombination</keyword>
<keyword evidence="7" id="KW-1185">Reference proteome</keyword>
<dbReference type="InterPro" id="IPR004107">
    <property type="entry name" value="Integrase_SAM-like_N"/>
</dbReference>
<evidence type="ECO:0000256" key="3">
    <source>
        <dbReference type="ARBA" id="ARBA00023125"/>
    </source>
</evidence>
<dbReference type="InterPro" id="IPR028259">
    <property type="entry name" value="AP2-like_int_N"/>
</dbReference>
<dbReference type="Pfam" id="PF14657">
    <property type="entry name" value="Arm-DNA-bind_4"/>
    <property type="match status" value="1"/>
</dbReference>
<dbReference type="Gene3D" id="1.10.443.10">
    <property type="entry name" value="Intergrase catalytic core"/>
    <property type="match status" value="1"/>
</dbReference>
<dbReference type="Pfam" id="PF00589">
    <property type="entry name" value="Phage_integrase"/>
    <property type="match status" value="1"/>
</dbReference>
<dbReference type="InterPro" id="IPR011010">
    <property type="entry name" value="DNA_brk_join_enz"/>
</dbReference>
<dbReference type="Pfam" id="PF14659">
    <property type="entry name" value="Phage_int_SAM_3"/>
    <property type="match status" value="1"/>
</dbReference>
<dbReference type="PANTHER" id="PTHR30349">
    <property type="entry name" value="PHAGE INTEGRASE-RELATED"/>
    <property type="match status" value="1"/>
</dbReference>
<keyword evidence="2" id="KW-0229">DNA integration</keyword>
<dbReference type="InterPro" id="IPR050090">
    <property type="entry name" value="Tyrosine_recombinase_XerCD"/>
</dbReference>
<evidence type="ECO:0000256" key="1">
    <source>
        <dbReference type="ARBA" id="ARBA00008857"/>
    </source>
</evidence>
<dbReference type="Proteomes" id="UP000618943">
    <property type="component" value="Unassembled WGS sequence"/>
</dbReference>
<evidence type="ECO:0000313" key="6">
    <source>
        <dbReference type="EMBL" id="MBK3497167.1"/>
    </source>
</evidence>
<keyword evidence="3" id="KW-0238">DNA-binding</keyword>
<dbReference type="SUPFAM" id="SSF56349">
    <property type="entry name" value="DNA breaking-rejoining enzymes"/>
    <property type="match status" value="1"/>
</dbReference>
<feature type="domain" description="Tyr recombinase" evidence="5">
    <location>
        <begin position="177"/>
        <end position="377"/>
    </location>
</feature>
<reference evidence="6 7" key="1">
    <citation type="submission" date="2020-12" db="EMBL/GenBank/DDBJ databases">
        <title>YIM B01967 draft genome.</title>
        <authorList>
            <person name="Yan X."/>
        </authorList>
    </citation>
    <scope>NUCLEOTIDE SEQUENCE [LARGE SCALE GENOMIC DNA]</scope>
    <source>
        <strain evidence="6 7">YIM B01967</strain>
    </source>
</reference>
<evidence type="ECO:0000256" key="4">
    <source>
        <dbReference type="ARBA" id="ARBA00023172"/>
    </source>
</evidence>
<organism evidence="6 7">
    <name type="scientific">Viridibacillus soli</name>
    <dbReference type="NCBI Taxonomy" id="2798301"/>
    <lineage>
        <taxon>Bacteria</taxon>
        <taxon>Bacillati</taxon>
        <taxon>Bacillota</taxon>
        <taxon>Bacilli</taxon>
        <taxon>Bacillales</taxon>
        <taxon>Caryophanaceae</taxon>
        <taxon>Viridibacillus</taxon>
    </lineage>
</organism>
<dbReference type="CDD" id="cd01189">
    <property type="entry name" value="INT_ICEBs1_C_like"/>
    <property type="match status" value="1"/>
</dbReference>
<accession>A0ABS1HCJ2</accession>
<evidence type="ECO:0000256" key="2">
    <source>
        <dbReference type="ARBA" id="ARBA00022908"/>
    </source>
</evidence>
<dbReference type="InterPro" id="IPR013762">
    <property type="entry name" value="Integrase-like_cat_sf"/>
</dbReference>
<proteinExistence type="inferred from homology"/>
<evidence type="ECO:0000259" key="5">
    <source>
        <dbReference type="PROSITE" id="PS51898"/>
    </source>
</evidence>
<evidence type="ECO:0000313" key="7">
    <source>
        <dbReference type="Proteomes" id="UP000618943"/>
    </source>
</evidence>
<dbReference type="Gene3D" id="1.10.150.130">
    <property type="match status" value="1"/>
</dbReference>
<sequence>MTVKIKTYKLQNNETRYKFHIYIGTDPLTGKEKTTTRSGFKTKKDAKDAYLTLQQEVRNGTYGTVAKDTYGEVYDLWLEQYENTVEDSTLLKTKRIFQNHILPAFGSYRIANIDGAICQKHVNQWSKKLKRFSMVKNYAALVIKYAIKHGIIDKNPFELVEMPVIKSKISIDDDDEEFENFYSREQLVQFLSYLQEDENIKKQTVFRLLAFSGMRKGEVFGLRWSDIDFETFEIRITKAVKRGEDGLYLGTTKNGKSRTIKIDQETMELLKLWRIEQDVFFSAKKINTKTKKQLVFSNTFNALQDPNKTVLWLSDLLKQHQLEHITTHGLRHTHCSLLFEAGASIKEVQYRLGHSDVKTTLEIYAHVTQKTKAGTIDKFTDFLNNESDEN</sequence>
<dbReference type="InterPro" id="IPR002104">
    <property type="entry name" value="Integrase_catalytic"/>
</dbReference>
<dbReference type="PROSITE" id="PS51898">
    <property type="entry name" value="TYR_RECOMBINASE"/>
    <property type="match status" value="1"/>
</dbReference>
<dbReference type="EMBL" id="JAEOAH010000053">
    <property type="protein sequence ID" value="MBK3497167.1"/>
    <property type="molecule type" value="Genomic_DNA"/>
</dbReference>
<dbReference type="InterPro" id="IPR010998">
    <property type="entry name" value="Integrase_recombinase_N"/>
</dbReference>
<comment type="caution">
    <text evidence="6">The sequence shown here is derived from an EMBL/GenBank/DDBJ whole genome shotgun (WGS) entry which is preliminary data.</text>
</comment>
<name>A0ABS1HCJ2_9BACL</name>